<reference evidence="1" key="1">
    <citation type="submission" date="2021-03" db="EMBL/GenBank/DDBJ databases">
        <authorList>
            <consortium name="DOE Joint Genome Institute"/>
            <person name="Ahrendt S."/>
            <person name="Looney B.P."/>
            <person name="Miyauchi S."/>
            <person name="Morin E."/>
            <person name="Drula E."/>
            <person name="Courty P.E."/>
            <person name="Chicoki N."/>
            <person name="Fauchery L."/>
            <person name="Kohler A."/>
            <person name="Kuo A."/>
            <person name="Labutti K."/>
            <person name="Pangilinan J."/>
            <person name="Lipzen A."/>
            <person name="Riley R."/>
            <person name="Andreopoulos W."/>
            <person name="He G."/>
            <person name="Johnson J."/>
            <person name="Barry K.W."/>
            <person name="Grigoriev I.V."/>
            <person name="Nagy L."/>
            <person name="Hibbett D."/>
            <person name="Henrissat B."/>
            <person name="Matheny P.B."/>
            <person name="Labbe J."/>
            <person name="Martin F."/>
        </authorList>
    </citation>
    <scope>NUCLEOTIDE SEQUENCE</scope>
    <source>
        <strain evidence="1">HHB10654</strain>
    </source>
</reference>
<organism evidence="1 2">
    <name type="scientific">Artomyces pyxidatus</name>
    <dbReference type="NCBI Taxonomy" id="48021"/>
    <lineage>
        <taxon>Eukaryota</taxon>
        <taxon>Fungi</taxon>
        <taxon>Dikarya</taxon>
        <taxon>Basidiomycota</taxon>
        <taxon>Agaricomycotina</taxon>
        <taxon>Agaricomycetes</taxon>
        <taxon>Russulales</taxon>
        <taxon>Auriscalpiaceae</taxon>
        <taxon>Artomyces</taxon>
    </lineage>
</organism>
<sequence length="548" mass="60447">MSNHEKELPPLPAIVIGSTDASAVSLPVPDEGLSRGLGVPPVESPYLSVRSFGTPSPMFGNSAVSSTNATSLEDHGAKDVPVAVPMSEAPRSPRPAHAQPPQVPVLSAQQNVSKMDGVPSAPPGLPRKRLQPPSLLMNGGTGYHQPPPSPAPSRQNPIPLSDSTTEPLNLAPRELPDWDGRPQFTDGRFTYVFLSKLGTGGSAAVYAARVIPNELASIKIGFPLYVAVKVFWKAALELVRSDFKTAVSEKKILRELAENTLSLHTSKLLSSFQTERWLLFVMELHSGTSGYLAQFNHDNGPIMGMRNVLRYAAELLVGVEEFHNLGVVHGDLKPENILLTTSGHLVVSDFGSAYQHPEGRRAQLWNATATGSFPFTTCYAAPEVLDLSQFQATGYTSQVDLWSCGVIIAEWSLGLPKNVSLFDNYFDTRGSTSPSSKMLEHLETWEWETDHRGFSCIPFHLNDLLSKLLRKDPKERITLPEAMAHPFFADIDWNAIRSRRWEAPVSRELPTRMLSCRMEDLVNQRKLKSYDPMPDDIDWSVFNWPGIH</sequence>
<proteinExistence type="predicted"/>
<comment type="caution">
    <text evidence="1">The sequence shown here is derived from an EMBL/GenBank/DDBJ whole genome shotgun (WGS) entry which is preliminary data.</text>
</comment>
<accession>A0ACB8THQ8</accession>
<keyword evidence="2" id="KW-1185">Reference proteome</keyword>
<protein>
    <submittedName>
        <fullName evidence="1">Kinase-like protein</fullName>
    </submittedName>
</protein>
<dbReference type="Proteomes" id="UP000814140">
    <property type="component" value="Unassembled WGS sequence"/>
</dbReference>
<name>A0ACB8THQ8_9AGAM</name>
<dbReference type="EMBL" id="MU277188">
    <property type="protein sequence ID" value="KAI0067978.1"/>
    <property type="molecule type" value="Genomic_DNA"/>
</dbReference>
<gene>
    <name evidence="1" type="ORF">BV25DRAFT_500305</name>
</gene>
<reference evidence="1" key="2">
    <citation type="journal article" date="2022" name="New Phytol.">
        <title>Evolutionary transition to the ectomycorrhizal habit in the genomes of a hyperdiverse lineage of mushroom-forming fungi.</title>
        <authorList>
            <person name="Looney B."/>
            <person name="Miyauchi S."/>
            <person name="Morin E."/>
            <person name="Drula E."/>
            <person name="Courty P.E."/>
            <person name="Kohler A."/>
            <person name="Kuo A."/>
            <person name="LaButti K."/>
            <person name="Pangilinan J."/>
            <person name="Lipzen A."/>
            <person name="Riley R."/>
            <person name="Andreopoulos W."/>
            <person name="He G."/>
            <person name="Johnson J."/>
            <person name="Nolan M."/>
            <person name="Tritt A."/>
            <person name="Barry K.W."/>
            <person name="Grigoriev I.V."/>
            <person name="Nagy L.G."/>
            <person name="Hibbett D."/>
            <person name="Henrissat B."/>
            <person name="Matheny P.B."/>
            <person name="Labbe J."/>
            <person name="Martin F.M."/>
        </authorList>
    </citation>
    <scope>NUCLEOTIDE SEQUENCE</scope>
    <source>
        <strain evidence="1">HHB10654</strain>
    </source>
</reference>
<evidence type="ECO:0000313" key="2">
    <source>
        <dbReference type="Proteomes" id="UP000814140"/>
    </source>
</evidence>
<evidence type="ECO:0000313" key="1">
    <source>
        <dbReference type="EMBL" id="KAI0067978.1"/>
    </source>
</evidence>